<accession>A0ABQ5UFW3</accession>
<dbReference type="InterPro" id="IPR010767">
    <property type="entry name" value="Phage_CGC-2007_Cje0229"/>
</dbReference>
<dbReference type="Pfam" id="PF07087">
    <property type="entry name" value="DUF1353"/>
    <property type="match status" value="1"/>
</dbReference>
<proteinExistence type="predicted"/>
<reference evidence="1" key="1">
    <citation type="journal article" date="2014" name="Int. J. Syst. Evol. Microbiol.">
        <title>Complete genome of a new Firmicutes species belonging to the dominant human colonic microbiota ('Ruminococcus bicirculans') reveals two chromosomes and a selective capacity to utilize plant glucans.</title>
        <authorList>
            <consortium name="NISC Comparative Sequencing Program"/>
            <person name="Wegmann U."/>
            <person name="Louis P."/>
            <person name="Goesmann A."/>
            <person name="Henrissat B."/>
            <person name="Duncan S.H."/>
            <person name="Flint H.J."/>
        </authorList>
    </citation>
    <scope>NUCLEOTIDE SEQUENCE</scope>
    <source>
        <strain evidence="1">NBRC 103855</strain>
    </source>
</reference>
<protein>
    <recommendedName>
        <fullName evidence="3">DUF1353 domain-containing protein</fullName>
    </recommendedName>
</protein>
<evidence type="ECO:0000313" key="1">
    <source>
        <dbReference type="EMBL" id="GLQ10514.1"/>
    </source>
</evidence>
<dbReference type="EMBL" id="BSNG01000001">
    <property type="protein sequence ID" value="GLQ10514.1"/>
    <property type="molecule type" value="Genomic_DNA"/>
</dbReference>
<dbReference type="RefSeq" id="WP_284391160.1">
    <property type="nucleotide sequence ID" value="NZ_BSNG01000001.1"/>
</dbReference>
<evidence type="ECO:0000313" key="2">
    <source>
        <dbReference type="Proteomes" id="UP001161406"/>
    </source>
</evidence>
<name>A0ABQ5UFW3_9HYPH</name>
<organism evidence="1 2">
    <name type="scientific">Devosia yakushimensis</name>
    <dbReference type="NCBI Taxonomy" id="470028"/>
    <lineage>
        <taxon>Bacteria</taxon>
        <taxon>Pseudomonadati</taxon>
        <taxon>Pseudomonadota</taxon>
        <taxon>Alphaproteobacteria</taxon>
        <taxon>Hyphomicrobiales</taxon>
        <taxon>Devosiaceae</taxon>
        <taxon>Devosia</taxon>
    </lineage>
</organism>
<reference evidence="1" key="2">
    <citation type="submission" date="2023-01" db="EMBL/GenBank/DDBJ databases">
        <title>Draft genome sequence of Devosia yakushimensis strain NBRC 103855.</title>
        <authorList>
            <person name="Sun Q."/>
            <person name="Mori K."/>
        </authorList>
    </citation>
    <scope>NUCLEOTIDE SEQUENCE</scope>
    <source>
        <strain evidence="1">NBRC 103855</strain>
    </source>
</reference>
<evidence type="ECO:0008006" key="3">
    <source>
        <dbReference type="Google" id="ProtNLM"/>
    </source>
</evidence>
<comment type="caution">
    <text evidence="1">The sequence shown here is derived from an EMBL/GenBank/DDBJ whole genome shotgun (WGS) entry which is preliminary data.</text>
</comment>
<gene>
    <name evidence="1" type="ORF">GCM10007913_24460</name>
</gene>
<sequence length="168" mass="18870">MNDDTRRDRFSGKLVLVLLDNKIAPSIKEGRSLWGLQRPLSYRPGDRQHAITVPAGFVTDLASVPRWAWTLIPPDGPWVKAAIIHDFLYATGGTGKWKKHPASITRSEPYTRLEADTIMREGMENRGVGWISRNLIYAAVRLGGRPGWHVDRASGVGDRAENYVTDRH</sequence>
<keyword evidence="2" id="KW-1185">Reference proteome</keyword>
<dbReference type="Proteomes" id="UP001161406">
    <property type="component" value="Unassembled WGS sequence"/>
</dbReference>